<sequence>MLPAGIDSEGVVKHQYVGDISDYRKYALLRMLSAGGTNRIGVCWMLTPSDGSSDGSKLTYLQQPERHRHFDTELFDILAHAAAKPDRRRLQTIEDSGAVRGARYYNELLPDEWSGRSAFMEQCAAEFDATDLVFFDPDNGLEVSLPKGRKNSSKYLYFDEVAAFYEAGKSLLIYQHFPRIERATFMASRSEQLRHAAPGCAVWAFTTAHVVFFLLVHPDSAARLAVAAMEACGRWDAGFIRGEYLSHNSPPVK</sequence>
<evidence type="ECO:0000313" key="1">
    <source>
        <dbReference type="EMBL" id="RUM99167.1"/>
    </source>
</evidence>
<name>A0A432VAF7_9HYPH</name>
<dbReference type="RefSeq" id="WP_128624160.1">
    <property type="nucleotide sequence ID" value="NZ_ML133508.1"/>
</dbReference>
<evidence type="ECO:0000313" key="2">
    <source>
        <dbReference type="Proteomes" id="UP000281647"/>
    </source>
</evidence>
<proteinExistence type="predicted"/>
<dbReference type="AlphaFoldDB" id="A0A432VAF7"/>
<dbReference type="OrthoDB" id="7823211at2"/>
<protein>
    <submittedName>
        <fullName evidence="1">Uncharacterized protein</fullName>
    </submittedName>
</protein>
<accession>A0A432VAF7</accession>
<gene>
    <name evidence="1" type="ORF">EET67_03080</name>
</gene>
<reference evidence="1 2" key="1">
    <citation type="submission" date="2018-11" db="EMBL/GenBank/DDBJ databases">
        <title>Pseudaminobacter arsenicus sp. nov., an arsenic-resistant bacterium isolated from arsenic-rich aquifers.</title>
        <authorList>
            <person name="Mu Y."/>
        </authorList>
    </citation>
    <scope>NUCLEOTIDE SEQUENCE [LARGE SCALE GENOMIC DNA]</scope>
    <source>
        <strain evidence="1 2">CB3</strain>
    </source>
</reference>
<comment type="caution">
    <text evidence="1">The sequence shown here is derived from an EMBL/GenBank/DDBJ whole genome shotgun (WGS) entry which is preliminary data.</text>
</comment>
<organism evidence="1 2">
    <name type="scientific">Borborobacter arsenicus</name>
    <dbReference type="NCBI Taxonomy" id="1851146"/>
    <lineage>
        <taxon>Bacteria</taxon>
        <taxon>Pseudomonadati</taxon>
        <taxon>Pseudomonadota</taxon>
        <taxon>Alphaproteobacteria</taxon>
        <taxon>Hyphomicrobiales</taxon>
        <taxon>Phyllobacteriaceae</taxon>
        <taxon>Borborobacter</taxon>
    </lineage>
</organism>
<keyword evidence="2" id="KW-1185">Reference proteome</keyword>
<dbReference type="Proteomes" id="UP000281647">
    <property type="component" value="Unassembled WGS sequence"/>
</dbReference>
<dbReference type="EMBL" id="RKST01000002">
    <property type="protein sequence ID" value="RUM99167.1"/>
    <property type="molecule type" value="Genomic_DNA"/>
</dbReference>